<gene>
    <name evidence="3" type="ORF">B0H15DRAFT_273297</name>
</gene>
<name>A0AAD6XSI5_9AGAR</name>
<dbReference type="Gene3D" id="1.10.510.10">
    <property type="entry name" value="Transferase(Phosphotransferase) domain 1"/>
    <property type="match status" value="1"/>
</dbReference>
<evidence type="ECO:0000313" key="4">
    <source>
        <dbReference type="Proteomes" id="UP001222325"/>
    </source>
</evidence>
<dbReference type="EMBL" id="JARJCN010000023">
    <property type="protein sequence ID" value="KAJ7089826.1"/>
    <property type="molecule type" value="Genomic_DNA"/>
</dbReference>
<feature type="region of interest" description="Disordered" evidence="1">
    <location>
        <begin position="250"/>
        <end position="324"/>
    </location>
</feature>
<protein>
    <recommendedName>
        <fullName evidence="2">Protein kinase domain-containing protein</fullName>
    </recommendedName>
</protein>
<dbReference type="SUPFAM" id="SSF56112">
    <property type="entry name" value="Protein kinase-like (PK-like)"/>
    <property type="match status" value="1"/>
</dbReference>
<reference evidence="3" key="1">
    <citation type="submission" date="2023-03" db="EMBL/GenBank/DDBJ databases">
        <title>Massive genome expansion in bonnet fungi (Mycena s.s.) driven by repeated elements and novel gene families across ecological guilds.</title>
        <authorList>
            <consortium name="Lawrence Berkeley National Laboratory"/>
            <person name="Harder C.B."/>
            <person name="Miyauchi S."/>
            <person name="Viragh M."/>
            <person name="Kuo A."/>
            <person name="Thoen E."/>
            <person name="Andreopoulos B."/>
            <person name="Lu D."/>
            <person name="Skrede I."/>
            <person name="Drula E."/>
            <person name="Henrissat B."/>
            <person name="Morin E."/>
            <person name="Kohler A."/>
            <person name="Barry K."/>
            <person name="LaButti K."/>
            <person name="Morin E."/>
            <person name="Salamov A."/>
            <person name="Lipzen A."/>
            <person name="Mereny Z."/>
            <person name="Hegedus B."/>
            <person name="Baldrian P."/>
            <person name="Stursova M."/>
            <person name="Weitz H."/>
            <person name="Taylor A."/>
            <person name="Grigoriev I.V."/>
            <person name="Nagy L.G."/>
            <person name="Martin F."/>
            <person name="Kauserud H."/>
        </authorList>
    </citation>
    <scope>NUCLEOTIDE SEQUENCE</scope>
    <source>
        <strain evidence="3">CBHHK173m</strain>
    </source>
</reference>
<dbReference type="GO" id="GO:0005524">
    <property type="term" value="F:ATP binding"/>
    <property type="evidence" value="ECO:0007669"/>
    <property type="project" value="InterPro"/>
</dbReference>
<feature type="domain" description="Protein kinase" evidence="2">
    <location>
        <begin position="337"/>
        <end position="511"/>
    </location>
</feature>
<feature type="region of interest" description="Disordered" evidence="1">
    <location>
        <begin position="75"/>
        <end position="176"/>
    </location>
</feature>
<feature type="compositionally biased region" description="Gly residues" evidence="1">
    <location>
        <begin position="100"/>
        <end position="122"/>
    </location>
</feature>
<evidence type="ECO:0000259" key="2">
    <source>
        <dbReference type="PROSITE" id="PS50011"/>
    </source>
</evidence>
<feature type="compositionally biased region" description="Polar residues" evidence="1">
    <location>
        <begin position="250"/>
        <end position="283"/>
    </location>
</feature>
<dbReference type="GO" id="GO:0004672">
    <property type="term" value="F:protein kinase activity"/>
    <property type="evidence" value="ECO:0007669"/>
    <property type="project" value="InterPro"/>
</dbReference>
<dbReference type="InterPro" id="IPR000719">
    <property type="entry name" value="Prot_kinase_dom"/>
</dbReference>
<accession>A0AAD6XSI5</accession>
<comment type="caution">
    <text evidence="3">The sequence shown here is derived from an EMBL/GenBank/DDBJ whole genome shotgun (WGS) entry which is preliminary data.</text>
</comment>
<feature type="compositionally biased region" description="Gly residues" evidence="1">
    <location>
        <begin position="129"/>
        <end position="162"/>
    </location>
</feature>
<proteinExistence type="predicted"/>
<dbReference type="AlphaFoldDB" id="A0AAD6XSI5"/>
<organism evidence="3 4">
    <name type="scientific">Mycena belliarum</name>
    <dbReference type="NCBI Taxonomy" id="1033014"/>
    <lineage>
        <taxon>Eukaryota</taxon>
        <taxon>Fungi</taxon>
        <taxon>Dikarya</taxon>
        <taxon>Basidiomycota</taxon>
        <taxon>Agaricomycotina</taxon>
        <taxon>Agaricomycetes</taxon>
        <taxon>Agaricomycetidae</taxon>
        <taxon>Agaricales</taxon>
        <taxon>Marasmiineae</taxon>
        <taxon>Mycenaceae</taxon>
        <taxon>Mycena</taxon>
    </lineage>
</organism>
<dbReference type="PROSITE" id="PS50011">
    <property type="entry name" value="PROTEIN_KINASE_DOM"/>
    <property type="match status" value="1"/>
</dbReference>
<feature type="compositionally biased region" description="Low complexity" evidence="1">
    <location>
        <begin position="284"/>
        <end position="296"/>
    </location>
</feature>
<dbReference type="Proteomes" id="UP001222325">
    <property type="component" value="Unassembled WGS sequence"/>
</dbReference>
<evidence type="ECO:0000313" key="3">
    <source>
        <dbReference type="EMBL" id="KAJ7089826.1"/>
    </source>
</evidence>
<sequence>MVRHDGTVARLTCHNIGIILQRYRKKQALSISKVFKHTDAPILQTTALTVFAYHDAVERHERHIAAGVPFWTADPYAGETQEDRKKNSESDENGGEKKGPNGGGGGDAGGGGGRGDPRGGPRGGRRGGGRGGGNQGGSGGRNSGGGNQSNRKGGGGGAGGSGKSDRVVHGARKKPRNHDTLSIDLAALHLAFRAPESHLWSTGFSHFKRIDHHTPAEPSPASLQTPRGQEDLAAYFRGSLDLGAVLAQNSSGQQRRVVSAESTQSSLSDNSARTSVPSPFSGQASSAPTSPSTTASFTDVSSREGSPLQDKGAGRPTGPEPAPAVTIDKAGALIDGVLDKRRAGPGVIVWSGRLLLEDGGEDDDSIPVAVKMAVPQDNIDRDATHDAGEKLRREGSVYEFLVKSGKQEISPRYFGTFRDNAGSVVLIIENGGTALESFDGLPTQHRKALLEKAEQMHIFGIVHNDLEPRNIVRSAEGELRIIDFGHANMGHSCDGREECEELLGFKKALEL</sequence>
<dbReference type="InterPro" id="IPR011009">
    <property type="entry name" value="Kinase-like_dom_sf"/>
</dbReference>
<evidence type="ECO:0000256" key="1">
    <source>
        <dbReference type="SAM" id="MobiDB-lite"/>
    </source>
</evidence>
<keyword evidence="4" id="KW-1185">Reference proteome</keyword>
<feature type="compositionally biased region" description="Basic and acidic residues" evidence="1">
    <location>
        <begin position="81"/>
        <end position="99"/>
    </location>
</feature>